<keyword evidence="8" id="KW-0965">Cell junction</keyword>
<dbReference type="AlphaFoldDB" id="A0A7I8KS65"/>
<evidence type="ECO:0000256" key="3">
    <source>
        <dbReference type="ARBA" id="ARBA00022475"/>
    </source>
</evidence>
<proteinExistence type="inferred from homology"/>
<feature type="signal peptide" evidence="14">
    <location>
        <begin position="1"/>
        <end position="26"/>
    </location>
</feature>
<keyword evidence="5" id="KW-0812">Transmembrane</keyword>
<dbReference type="GO" id="GO:0009506">
    <property type="term" value="C:plasmodesma"/>
    <property type="evidence" value="ECO:0007669"/>
    <property type="project" value="UniProtKB-SubCell"/>
</dbReference>
<evidence type="ECO:0000256" key="14">
    <source>
        <dbReference type="SAM" id="SignalP"/>
    </source>
</evidence>
<dbReference type="FunFam" id="3.30.430.20:FF:000011">
    <property type="entry name" value="Cysteine-rich repeat secretory protein 15"/>
    <property type="match status" value="1"/>
</dbReference>
<evidence type="ECO:0000313" key="17">
    <source>
        <dbReference type="Proteomes" id="UP000663760"/>
    </source>
</evidence>
<dbReference type="InterPro" id="IPR002902">
    <property type="entry name" value="GNK2"/>
</dbReference>
<dbReference type="InterPro" id="IPR038408">
    <property type="entry name" value="GNK2_sf"/>
</dbReference>
<protein>
    <recommendedName>
        <fullName evidence="15">Gnk2-homologous domain-containing protein</fullName>
    </recommendedName>
</protein>
<dbReference type="EMBL" id="LR746270">
    <property type="protein sequence ID" value="CAA7399765.1"/>
    <property type="molecule type" value="Genomic_DNA"/>
</dbReference>
<evidence type="ECO:0000256" key="8">
    <source>
        <dbReference type="ARBA" id="ARBA00022949"/>
    </source>
</evidence>
<keyword evidence="6 14" id="KW-0732">Signal</keyword>
<dbReference type="Proteomes" id="UP000663760">
    <property type="component" value="Chromosome 7"/>
</dbReference>
<dbReference type="PANTHER" id="PTHR32080">
    <property type="entry name" value="ANTIFUNGAL PROTEIN GINKBILOBIN-2-LIKE"/>
    <property type="match status" value="1"/>
</dbReference>
<evidence type="ECO:0000313" key="16">
    <source>
        <dbReference type="EMBL" id="CAA7399765.1"/>
    </source>
</evidence>
<dbReference type="PANTHER" id="PTHR32080:SF2">
    <property type="entry name" value="PLASMODESMATA-LOCATED PROTEIN 8"/>
    <property type="match status" value="1"/>
</dbReference>
<evidence type="ECO:0000256" key="10">
    <source>
        <dbReference type="ARBA" id="ARBA00023136"/>
    </source>
</evidence>
<dbReference type="Gene3D" id="3.30.430.20">
    <property type="entry name" value="Gnk2 domain, C-X8-C-X2-C motif"/>
    <property type="match status" value="2"/>
</dbReference>
<evidence type="ECO:0000256" key="2">
    <source>
        <dbReference type="ARBA" id="ARBA00022448"/>
    </source>
</evidence>
<reference evidence="16" key="1">
    <citation type="submission" date="2020-02" db="EMBL/GenBank/DDBJ databases">
        <authorList>
            <person name="Scholz U."/>
            <person name="Mascher M."/>
            <person name="Fiebig A."/>
        </authorList>
    </citation>
    <scope>NUCLEOTIDE SEQUENCE</scope>
</reference>
<feature type="domain" description="Gnk2-homologous" evidence="15">
    <location>
        <begin position="27"/>
        <end position="134"/>
    </location>
</feature>
<evidence type="ECO:0000256" key="6">
    <source>
        <dbReference type="ARBA" id="ARBA00022729"/>
    </source>
</evidence>
<evidence type="ECO:0000256" key="7">
    <source>
        <dbReference type="ARBA" id="ARBA00022737"/>
    </source>
</evidence>
<keyword evidence="3" id="KW-1003">Cell membrane</keyword>
<evidence type="ECO:0000256" key="9">
    <source>
        <dbReference type="ARBA" id="ARBA00022989"/>
    </source>
</evidence>
<dbReference type="Pfam" id="PF01657">
    <property type="entry name" value="Stress-antifung"/>
    <property type="match status" value="2"/>
</dbReference>
<dbReference type="GO" id="GO:0005886">
    <property type="term" value="C:plasma membrane"/>
    <property type="evidence" value="ECO:0007669"/>
    <property type="project" value="UniProtKB-SubCell"/>
</dbReference>
<dbReference type="CDD" id="cd23509">
    <property type="entry name" value="Gnk2-like"/>
    <property type="match status" value="2"/>
</dbReference>
<keyword evidence="17" id="KW-1185">Reference proteome</keyword>
<feature type="domain" description="Gnk2-homologous" evidence="15">
    <location>
        <begin position="135"/>
        <end position="234"/>
    </location>
</feature>
<evidence type="ECO:0000256" key="11">
    <source>
        <dbReference type="ARBA" id="ARBA00023157"/>
    </source>
</evidence>
<dbReference type="InterPro" id="IPR051378">
    <property type="entry name" value="Cell2Cell_Antifungal"/>
</dbReference>
<keyword evidence="7" id="KW-0677">Repeat</keyword>
<evidence type="ECO:0000256" key="13">
    <source>
        <dbReference type="ARBA" id="ARBA00038393"/>
    </source>
</evidence>
<keyword evidence="9" id="KW-1133">Transmembrane helix</keyword>
<evidence type="ECO:0000259" key="15">
    <source>
        <dbReference type="PROSITE" id="PS51473"/>
    </source>
</evidence>
<gene>
    <name evidence="16" type="ORF">SI8410_07010435</name>
</gene>
<keyword evidence="11" id="KW-1015">Disulfide bond</keyword>
<accession>A0A7I8KS65</accession>
<keyword evidence="4" id="KW-0945">Host-virus interaction</keyword>
<dbReference type="PROSITE" id="PS51473">
    <property type="entry name" value="GNK2"/>
    <property type="match status" value="2"/>
</dbReference>
<sequence>MCWRLLKHSLSSFPFFLLHSFSVVDGNAFIYADCSPGKFEASTPFQANLISLLSSIATSSAELSYNSFAMNNNGTAPPEAAVYGLYQCRNDLSVADCATCVVSAAGQLRLICAYAFSAALQLDGCLVRYGNDNFLGRPDTTLVHRRCNSDTTADTEFFRRRDDVLGDLQNGVGFRVSSSGSVEGYGQCLGDLSSGDCATCLAAAVSQLKNACGSALAADVFLGQCYARYWASGYYPNSSQGGFSLSLSL</sequence>
<keyword evidence="10" id="KW-0472">Membrane</keyword>
<evidence type="ECO:0000256" key="12">
    <source>
        <dbReference type="ARBA" id="ARBA00024184"/>
    </source>
</evidence>
<dbReference type="FunFam" id="3.30.430.20:FF:000001">
    <property type="entry name" value="cysteine-rich repeat secretory protein 3"/>
    <property type="match status" value="1"/>
</dbReference>
<organism evidence="16 17">
    <name type="scientific">Spirodela intermedia</name>
    <name type="common">Intermediate duckweed</name>
    <dbReference type="NCBI Taxonomy" id="51605"/>
    <lineage>
        <taxon>Eukaryota</taxon>
        <taxon>Viridiplantae</taxon>
        <taxon>Streptophyta</taxon>
        <taxon>Embryophyta</taxon>
        <taxon>Tracheophyta</taxon>
        <taxon>Spermatophyta</taxon>
        <taxon>Magnoliopsida</taxon>
        <taxon>Liliopsida</taxon>
        <taxon>Araceae</taxon>
        <taxon>Lemnoideae</taxon>
        <taxon>Spirodela</taxon>
    </lineage>
</organism>
<name>A0A7I8KS65_SPIIN</name>
<keyword evidence="2" id="KW-0813">Transport</keyword>
<feature type="chain" id="PRO_5029511017" description="Gnk2-homologous domain-containing protein" evidence="14">
    <location>
        <begin position="27"/>
        <end position="249"/>
    </location>
</feature>
<evidence type="ECO:0000256" key="4">
    <source>
        <dbReference type="ARBA" id="ARBA00022581"/>
    </source>
</evidence>
<evidence type="ECO:0000256" key="5">
    <source>
        <dbReference type="ARBA" id="ARBA00022692"/>
    </source>
</evidence>
<dbReference type="OrthoDB" id="1097929at2759"/>
<comment type="similarity">
    <text evidence="13">Belongs to the cysteine-rich repeat secretory protein family. Plasmodesmata-located proteins (PDLD) subfamily.</text>
</comment>
<comment type="subcellular location">
    <subcellularLocation>
        <location evidence="12">Cell junction</location>
        <location evidence="12">Plasmodesma</location>
    </subcellularLocation>
    <subcellularLocation>
        <location evidence="1">Cell membrane</location>
        <topology evidence="1">Single-pass type I membrane protein</topology>
    </subcellularLocation>
</comment>
<evidence type="ECO:0000256" key="1">
    <source>
        <dbReference type="ARBA" id="ARBA00004251"/>
    </source>
</evidence>